<dbReference type="FunFam" id="1.10.630.10:FF:000018">
    <property type="entry name" value="Cytochrome P450 monooxygenase"/>
    <property type="match status" value="1"/>
</dbReference>
<dbReference type="InterPro" id="IPR002397">
    <property type="entry name" value="Cyt_P450_B"/>
</dbReference>
<keyword evidence="3 7" id="KW-0479">Metal-binding</keyword>
<evidence type="ECO:0000256" key="4">
    <source>
        <dbReference type="ARBA" id="ARBA00023002"/>
    </source>
</evidence>
<dbReference type="PANTHER" id="PTHR46696:SF1">
    <property type="entry name" value="CYTOCHROME P450 YJIB-RELATED"/>
    <property type="match status" value="1"/>
</dbReference>
<evidence type="ECO:0000313" key="9">
    <source>
        <dbReference type="EMBL" id="MBB4965808.1"/>
    </source>
</evidence>
<accession>A0A7W7WWP1</accession>
<comment type="caution">
    <text evidence="9">The sequence shown here is derived from an EMBL/GenBank/DDBJ whole genome shotgun (WGS) entry which is preliminary data.</text>
</comment>
<dbReference type="GO" id="GO:0020037">
    <property type="term" value="F:heme binding"/>
    <property type="evidence" value="ECO:0007669"/>
    <property type="project" value="InterPro"/>
</dbReference>
<dbReference type="GO" id="GO:0005506">
    <property type="term" value="F:iron ion binding"/>
    <property type="evidence" value="ECO:0007669"/>
    <property type="project" value="InterPro"/>
</dbReference>
<dbReference type="PROSITE" id="PS00086">
    <property type="entry name" value="CYTOCHROME_P450"/>
    <property type="match status" value="1"/>
</dbReference>
<dbReference type="Pfam" id="PF00067">
    <property type="entry name" value="p450"/>
    <property type="match status" value="1"/>
</dbReference>
<evidence type="ECO:0000313" key="10">
    <source>
        <dbReference type="Proteomes" id="UP000542674"/>
    </source>
</evidence>
<gene>
    <name evidence="9" type="ORF">F4559_003167</name>
</gene>
<dbReference type="Proteomes" id="UP000542674">
    <property type="component" value="Unassembled WGS sequence"/>
</dbReference>
<reference evidence="9 10" key="1">
    <citation type="submission" date="2020-08" db="EMBL/GenBank/DDBJ databases">
        <title>Sequencing the genomes of 1000 actinobacteria strains.</title>
        <authorList>
            <person name="Klenk H.-P."/>
        </authorList>
    </citation>
    <scope>NUCLEOTIDE SEQUENCE [LARGE SCALE GENOMIC DNA]</scope>
    <source>
        <strain evidence="9 10">DSM 45084</strain>
    </source>
</reference>
<keyword evidence="2 7" id="KW-0349">Heme</keyword>
<dbReference type="PRINTS" id="PR00385">
    <property type="entry name" value="P450"/>
</dbReference>
<evidence type="ECO:0000256" key="1">
    <source>
        <dbReference type="ARBA" id="ARBA00010617"/>
    </source>
</evidence>
<comment type="similarity">
    <text evidence="1 7">Belongs to the cytochrome P450 family.</text>
</comment>
<evidence type="ECO:0000256" key="6">
    <source>
        <dbReference type="ARBA" id="ARBA00023033"/>
    </source>
</evidence>
<dbReference type="PANTHER" id="PTHR46696">
    <property type="entry name" value="P450, PUTATIVE (EUROFUNG)-RELATED"/>
    <property type="match status" value="1"/>
</dbReference>
<keyword evidence="5 7" id="KW-0408">Iron</keyword>
<dbReference type="RefSeq" id="WP_221447247.1">
    <property type="nucleotide sequence ID" value="NZ_BAABAI010000038.1"/>
</dbReference>
<evidence type="ECO:0000256" key="7">
    <source>
        <dbReference type="RuleBase" id="RU000461"/>
    </source>
</evidence>
<dbReference type="Gene3D" id="1.10.630.10">
    <property type="entry name" value="Cytochrome P450"/>
    <property type="match status" value="1"/>
</dbReference>
<dbReference type="EMBL" id="JACHJS010000001">
    <property type="protein sequence ID" value="MBB4965808.1"/>
    <property type="molecule type" value="Genomic_DNA"/>
</dbReference>
<organism evidence="9 10">
    <name type="scientific">Saccharothrix violaceirubra</name>
    <dbReference type="NCBI Taxonomy" id="413306"/>
    <lineage>
        <taxon>Bacteria</taxon>
        <taxon>Bacillati</taxon>
        <taxon>Actinomycetota</taxon>
        <taxon>Actinomycetes</taxon>
        <taxon>Pseudonocardiales</taxon>
        <taxon>Pseudonocardiaceae</taxon>
        <taxon>Saccharothrix</taxon>
    </lineage>
</organism>
<keyword evidence="4 7" id="KW-0560">Oxidoreductase</keyword>
<evidence type="ECO:0000256" key="2">
    <source>
        <dbReference type="ARBA" id="ARBA00022617"/>
    </source>
</evidence>
<protein>
    <submittedName>
        <fullName evidence="9">Cytochrome P450</fullName>
    </submittedName>
</protein>
<dbReference type="AlphaFoldDB" id="A0A7W7WWP1"/>
<evidence type="ECO:0000256" key="8">
    <source>
        <dbReference type="SAM" id="MobiDB-lite"/>
    </source>
</evidence>
<dbReference type="GO" id="GO:0004497">
    <property type="term" value="F:monooxygenase activity"/>
    <property type="evidence" value="ECO:0007669"/>
    <property type="project" value="UniProtKB-KW"/>
</dbReference>
<dbReference type="InterPro" id="IPR017972">
    <property type="entry name" value="Cyt_P450_CS"/>
</dbReference>
<sequence>MSTTASSTREDAGEATAGTESTNRERIQLPAELMHRDAGRPFDPPVALDRLADTGPAVQPITQRDGDTAWLVTGYAEGRAVLADPRFSSERFTARVLDKLSPEIRARVLDPDARAGSFIFMDPPDHTRYRRLLTGQFTVRRMRQLEPRIEAIVAEHIDAMIAKGPGADLVTEFALPVPSLVICELLGVEYADRDEFQDRTAKLLALDSTLEEVFDASDNLRKFMHRLVERKRAQPTDDILSGLVHAETDTPLTDAELVGIANLLLIAGHETTANMLALGTFALLEKPDQLAALRADPALIGGAVEELLRYLAIVHLGIVRTTLEDVEISGVTIPADSTVFVSVTVANRDGRVVDDPDRLDVTRPRAPHLAFGHGIHQCLGQQLARVEMTAGFTGLLGRLPGLRLDVDPADVPLRDDMAIYGVHSLPVTWDA</sequence>
<keyword evidence="6 7" id="KW-0503">Monooxygenase</keyword>
<evidence type="ECO:0000256" key="5">
    <source>
        <dbReference type="ARBA" id="ARBA00023004"/>
    </source>
</evidence>
<dbReference type="InterPro" id="IPR036396">
    <property type="entry name" value="Cyt_P450_sf"/>
</dbReference>
<dbReference type="CDD" id="cd11030">
    <property type="entry name" value="CYP105-like"/>
    <property type="match status" value="1"/>
</dbReference>
<dbReference type="PRINTS" id="PR00359">
    <property type="entry name" value="BP450"/>
</dbReference>
<proteinExistence type="inferred from homology"/>
<name>A0A7W7WWP1_9PSEU</name>
<dbReference type="SUPFAM" id="SSF48264">
    <property type="entry name" value="Cytochrome P450"/>
    <property type="match status" value="1"/>
</dbReference>
<dbReference type="GO" id="GO:0016705">
    <property type="term" value="F:oxidoreductase activity, acting on paired donors, with incorporation or reduction of molecular oxygen"/>
    <property type="evidence" value="ECO:0007669"/>
    <property type="project" value="InterPro"/>
</dbReference>
<keyword evidence="10" id="KW-1185">Reference proteome</keyword>
<evidence type="ECO:0000256" key="3">
    <source>
        <dbReference type="ARBA" id="ARBA00022723"/>
    </source>
</evidence>
<feature type="region of interest" description="Disordered" evidence="8">
    <location>
        <begin position="1"/>
        <end position="26"/>
    </location>
</feature>
<dbReference type="InterPro" id="IPR001128">
    <property type="entry name" value="Cyt_P450"/>
</dbReference>